<evidence type="ECO:0000313" key="7">
    <source>
        <dbReference type="Proteomes" id="UP000076532"/>
    </source>
</evidence>
<keyword evidence="7" id="KW-1185">Reference proteome</keyword>
<reference evidence="6 7" key="1">
    <citation type="journal article" date="2016" name="Mol. Biol. Evol.">
        <title>Comparative Genomics of Early-Diverging Mushroom-Forming Fungi Provides Insights into the Origins of Lignocellulose Decay Capabilities.</title>
        <authorList>
            <person name="Nagy L.G."/>
            <person name="Riley R."/>
            <person name="Tritt A."/>
            <person name="Adam C."/>
            <person name="Daum C."/>
            <person name="Floudas D."/>
            <person name="Sun H."/>
            <person name="Yadav J.S."/>
            <person name="Pangilinan J."/>
            <person name="Larsson K.H."/>
            <person name="Matsuura K."/>
            <person name="Barry K."/>
            <person name="Labutti K."/>
            <person name="Kuo R."/>
            <person name="Ohm R.A."/>
            <person name="Bhattacharya S.S."/>
            <person name="Shirouzu T."/>
            <person name="Yoshinaga Y."/>
            <person name="Martin F.M."/>
            <person name="Grigoriev I.V."/>
            <person name="Hibbett D.S."/>
        </authorList>
    </citation>
    <scope>NUCLEOTIDE SEQUENCE [LARGE SCALE GENOMIC DNA]</scope>
    <source>
        <strain evidence="6 7">CBS 109695</strain>
    </source>
</reference>
<dbReference type="InterPro" id="IPR041370">
    <property type="entry name" value="Mlase_EEF1AKMT1/ZCCHC4"/>
</dbReference>
<evidence type="ECO:0000256" key="5">
    <source>
        <dbReference type="SAM" id="MobiDB-lite"/>
    </source>
</evidence>
<gene>
    <name evidence="6" type="ORF">FIBSPDRAFT_920660</name>
</gene>
<name>A0A166G5Z0_9AGAM</name>
<dbReference type="PANTHER" id="PTHR13200">
    <property type="entry name" value="EEF1A LYSINE METHYLTRANSFERASE 1"/>
    <property type="match status" value="1"/>
</dbReference>
<dbReference type="InterPro" id="IPR029063">
    <property type="entry name" value="SAM-dependent_MTases_sf"/>
</dbReference>
<dbReference type="GO" id="GO:0032259">
    <property type="term" value="P:methylation"/>
    <property type="evidence" value="ECO:0007669"/>
    <property type="project" value="UniProtKB-KW"/>
</dbReference>
<feature type="region of interest" description="Disordered" evidence="5">
    <location>
        <begin position="10"/>
        <end position="32"/>
    </location>
</feature>
<evidence type="ECO:0000256" key="3">
    <source>
        <dbReference type="ARBA" id="ARBA00022603"/>
    </source>
</evidence>
<proteinExistence type="predicted"/>
<organism evidence="6 7">
    <name type="scientific">Athelia psychrophila</name>
    <dbReference type="NCBI Taxonomy" id="1759441"/>
    <lineage>
        <taxon>Eukaryota</taxon>
        <taxon>Fungi</taxon>
        <taxon>Dikarya</taxon>
        <taxon>Basidiomycota</taxon>
        <taxon>Agaricomycotina</taxon>
        <taxon>Agaricomycetes</taxon>
        <taxon>Agaricomycetidae</taxon>
        <taxon>Atheliales</taxon>
        <taxon>Atheliaceae</taxon>
        <taxon>Athelia</taxon>
    </lineage>
</organism>
<dbReference type="EMBL" id="KV417582">
    <property type="protein sequence ID" value="KZP17500.1"/>
    <property type="molecule type" value="Genomic_DNA"/>
</dbReference>
<keyword evidence="3" id="KW-0489">Methyltransferase</keyword>
<keyword evidence="2" id="KW-0963">Cytoplasm</keyword>
<dbReference type="PANTHER" id="PTHR13200:SF0">
    <property type="entry name" value="EEF1A LYSINE METHYLTRANSFERASE 1"/>
    <property type="match status" value="1"/>
</dbReference>
<comment type="subcellular location">
    <subcellularLocation>
        <location evidence="1">Cytoplasm</location>
    </subcellularLocation>
</comment>
<evidence type="ECO:0000256" key="2">
    <source>
        <dbReference type="ARBA" id="ARBA00022490"/>
    </source>
</evidence>
<protein>
    <recommendedName>
        <fullName evidence="8">N6-adenine methyltransferase</fullName>
    </recommendedName>
</protein>
<accession>A0A166G5Z0</accession>
<dbReference type="SUPFAM" id="SSF53335">
    <property type="entry name" value="S-adenosyl-L-methionine-dependent methyltransferases"/>
    <property type="match status" value="1"/>
</dbReference>
<dbReference type="GO" id="GO:0016279">
    <property type="term" value="F:protein-lysine N-methyltransferase activity"/>
    <property type="evidence" value="ECO:0007669"/>
    <property type="project" value="InterPro"/>
</dbReference>
<feature type="compositionally biased region" description="Low complexity" evidence="5">
    <location>
        <begin position="16"/>
        <end position="25"/>
    </location>
</feature>
<dbReference type="STRING" id="436010.A0A166G5Z0"/>
<dbReference type="AlphaFoldDB" id="A0A166G5Z0"/>
<evidence type="ECO:0000256" key="4">
    <source>
        <dbReference type="ARBA" id="ARBA00022679"/>
    </source>
</evidence>
<sequence length="276" mass="30376">MAMPFGILINEHRDSSGSSSSTPRSDSPELQLGPSTIAMLDRFFAGKAEEQRLFEHFEAQALQLEGVYDDPDAAAGSIKSGISVDDFRTAFVEDWQLSQFWYTTLFAHRLADAIHAIVPAPTEDSNIAYICCPTGYIAYQNTHQSAKTLLLEYDQRFAIAAASSGGGHFVHYNLEEDNIPKTIKGTVELAIIDPPFLNELTNRHLARALKQLLHPTKGKLVLITSTSVACLSEVYGKVPQLGALRMTKLQPEHTGLRNDFACWTTWEGGENFGAEG</sequence>
<dbReference type="OrthoDB" id="206354at2759"/>
<dbReference type="Proteomes" id="UP000076532">
    <property type="component" value="Unassembled WGS sequence"/>
</dbReference>
<keyword evidence="4" id="KW-0808">Transferase</keyword>
<evidence type="ECO:0000256" key="1">
    <source>
        <dbReference type="ARBA" id="ARBA00004496"/>
    </source>
</evidence>
<dbReference type="GO" id="GO:0005737">
    <property type="term" value="C:cytoplasm"/>
    <property type="evidence" value="ECO:0007669"/>
    <property type="project" value="UniProtKB-SubCell"/>
</dbReference>
<dbReference type="InterPro" id="IPR019369">
    <property type="entry name" value="Efm5/EEF1AKMT1"/>
</dbReference>
<evidence type="ECO:0008006" key="8">
    <source>
        <dbReference type="Google" id="ProtNLM"/>
    </source>
</evidence>
<evidence type="ECO:0000313" key="6">
    <source>
        <dbReference type="EMBL" id="KZP17500.1"/>
    </source>
</evidence>
<dbReference type="Pfam" id="PF10237">
    <property type="entry name" value="N6-adenineMlase"/>
    <property type="match status" value="1"/>
</dbReference>